<dbReference type="RefSeq" id="WP_186744546.1">
    <property type="nucleotide sequence ID" value="NZ_CP060394.1"/>
</dbReference>
<dbReference type="KEGG" id="adin:H7849_04635"/>
<proteinExistence type="predicted"/>
<protein>
    <submittedName>
        <fullName evidence="3">Zinc ribbon domain-containing protein</fullName>
    </submittedName>
</protein>
<evidence type="ECO:0000313" key="4">
    <source>
        <dbReference type="Proteomes" id="UP000515312"/>
    </source>
</evidence>
<dbReference type="Pfam" id="PF12773">
    <property type="entry name" value="DZR"/>
    <property type="match status" value="1"/>
</dbReference>
<gene>
    <name evidence="3" type="ORF">H7849_04635</name>
</gene>
<keyword evidence="4" id="KW-1185">Reference proteome</keyword>
<organism evidence="3 4">
    <name type="scientific">Alloacidobacterium dinghuense</name>
    <dbReference type="NCBI Taxonomy" id="2763107"/>
    <lineage>
        <taxon>Bacteria</taxon>
        <taxon>Pseudomonadati</taxon>
        <taxon>Acidobacteriota</taxon>
        <taxon>Terriglobia</taxon>
        <taxon>Terriglobales</taxon>
        <taxon>Acidobacteriaceae</taxon>
        <taxon>Alloacidobacterium</taxon>
    </lineage>
</organism>
<feature type="domain" description="DZANK-type" evidence="2">
    <location>
        <begin position="121"/>
        <end position="164"/>
    </location>
</feature>
<sequence length="180" mass="20349">MATNYSNREESQTSFSSELKLIPRWSVAAAILAFVVMEYLFWVVFPHERHHPGPPFGLRLYFALSWGALASLYMLMVGYISNDSPRRGMSVRIWMIICLVMPGGIGAVLYFLLRQPIISLCPACGTHVQSEYHFCPQCAYQVSASCGNCYRSVRITDLYCVNCGHDLASDNRPARLHAFR</sequence>
<evidence type="ECO:0000256" key="1">
    <source>
        <dbReference type="SAM" id="Phobius"/>
    </source>
</evidence>
<reference evidence="3 4" key="1">
    <citation type="submission" date="2020-08" db="EMBL/GenBank/DDBJ databases">
        <title>Edaphobacter telluris sp. nov. and Acidobacterium dinghuensis sp. nov., two acidobacteria isolated from forest soil.</title>
        <authorList>
            <person name="Fu J."/>
            <person name="Qiu L."/>
        </authorList>
    </citation>
    <scope>NUCLEOTIDE SEQUENCE [LARGE SCALE GENOMIC DNA]</scope>
    <source>
        <strain evidence="3">4Y35</strain>
    </source>
</reference>
<dbReference type="Proteomes" id="UP000515312">
    <property type="component" value="Chromosome"/>
</dbReference>
<accession>A0A7G8BL36</accession>
<feature type="transmembrane region" description="Helical" evidence="1">
    <location>
        <begin position="60"/>
        <end position="81"/>
    </location>
</feature>
<feature type="transmembrane region" description="Helical" evidence="1">
    <location>
        <begin position="21"/>
        <end position="45"/>
    </location>
</feature>
<name>A0A7G8BL36_9BACT</name>
<dbReference type="EMBL" id="CP060394">
    <property type="protein sequence ID" value="QNI33256.1"/>
    <property type="molecule type" value="Genomic_DNA"/>
</dbReference>
<keyword evidence="1" id="KW-0472">Membrane</keyword>
<dbReference type="AlphaFoldDB" id="A0A7G8BL36"/>
<dbReference type="InterPro" id="IPR025874">
    <property type="entry name" value="DZR"/>
</dbReference>
<keyword evidence="1" id="KW-0812">Transmembrane</keyword>
<feature type="transmembrane region" description="Helical" evidence="1">
    <location>
        <begin position="93"/>
        <end position="113"/>
    </location>
</feature>
<keyword evidence="1" id="KW-1133">Transmembrane helix</keyword>
<evidence type="ECO:0000259" key="2">
    <source>
        <dbReference type="Pfam" id="PF12773"/>
    </source>
</evidence>
<evidence type="ECO:0000313" key="3">
    <source>
        <dbReference type="EMBL" id="QNI33256.1"/>
    </source>
</evidence>